<comment type="subcellular location">
    <subcellularLocation>
        <location evidence="1">Cell membrane</location>
        <topology evidence="1">Multi-pass membrane protein</topology>
    </subcellularLocation>
</comment>
<keyword evidence="8" id="KW-1185">Reference proteome</keyword>
<dbReference type="RefSeq" id="XP_070336131.1">
    <property type="nucleotide sequence ID" value="XM_070480030.1"/>
</dbReference>
<protein>
    <submittedName>
        <fullName evidence="9">Kinesin-like protein KIF19 isoform X6</fullName>
    </submittedName>
</protein>
<feature type="compositionally biased region" description="Polar residues" evidence="7">
    <location>
        <begin position="732"/>
        <end position="741"/>
    </location>
</feature>
<feature type="compositionally biased region" description="Polar residues" evidence="7">
    <location>
        <begin position="673"/>
        <end position="691"/>
    </location>
</feature>
<feature type="compositionally biased region" description="Basic and acidic residues" evidence="7">
    <location>
        <begin position="312"/>
        <end position="331"/>
    </location>
</feature>
<feature type="region of interest" description="Disordered" evidence="7">
    <location>
        <begin position="500"/>
        <end position="532"/>
    </location>
</feature>
<keyword evidence="5" id="KW-0807">Transducer</keyword>
<evidence type="ECO:0000256" key="3">
    <source>
        <dbReference type="ARBA" id="ARBA00023040"/>
    </source>
</evidence>
<accession>A0ABM4J7T5</accession>
<dbReference type="GeneID" id="110124248"/>
<dbReference type="Proteomes" id="UP001652640">
    <property type="component" value="Chromosome 17"/>
</dbReference>
<evidence type="ECO:0000256" key="4">
    <source>
        <dbReference type="ARBA" id="ARBA00023170"/>
    </source>
</evidence>
<dbReference type="PANTHER" id="PTHR46272">
    <property type="entry name" value="G_PROTEIN_RECEP_F1_2 DOMAIN-CONTAINING PROTEIN"/>
    <property type="match status" value="1"/>
</dbReference>
<evidence type="ECO:0000256" key="5">
    <source>
        <dbReference type="ARBA" id="ARBA00023224"/>
    </source>
</evidence>
<evidence type="ECO:0000256" key="6">
    <source>
        <dbReference type="SAM" id="Coils"/>
    </source>
</evidence>
<feature type="coiled-coil region" evidence="6">
    <location>
        <begin position="352"/>
        <end position="386"/>
    </location>
</feature>
<evidence type="ECO:0000256" key="2">
    <source>
        <dbReference type="ARBA" id="ARBA00022475"/>
    </source>
</evidence>
<organism evidence="8 9">
    <name type="scientific">Odocoileus virginianus</name>
    <name type="common">White-tailed deer</name>
    <dbReference type="NCBI Taxonomy" id="9874"/>
    <lineage>
        <taxon>Eukaryota</taxon>
        <taxon>Metazoa</taxon>
        <taxon>Chordata</taxon>
        <taxon>Craniata</taxon>
        <taxon>Vertebrata</taxon>
        <taxon>Euteleostomi</taxon>
        <taxon>Mammalia</taxon>
        <taxon>Eutheria</taxon>
        <taxon>Laurasiatheria</taxon>
        <taxon>Artiodactyla</taxon>
        <taxon>Ruminantia</taxon>
        <taxon>Pecora</taxon>
        <taxon>Cervidae</taxon>
        <taxon>Odocoileinae</taxon>
        <taxon>Odocoileus</taxon>
    </lineage>
</organism>
<evidence type="ECO:0000313" key="9">
    <source>
        <dbReference type="RefSeq" id="XP_070336131.1"/>
    </source>
</evidence>
<reference evidence="8" key="1">
    <citation type="journal article" date="2022" name="J. Hered.">
        <title>A De Novo Chromosome-Level Genome Assembly of the White-Tailed Deer, Odocoileus Virginianus.</title>
        <authorList>
            <person name="London E.W."/>
            <person name="Roca A.L."/>
            <person name="Novakofski J.E."/>
            <person name="Mateus-Pinilla N.E."/>
        </authorList>
    </citation>
    <scope>NUCLEOTIDE SEQUENCE [LARGE SCALE GENOMIC DNA]</scope>
</reference>
<feature type="region of interest" description="Disordered" evidence="7">
    <location>
        <begin position="617"/>
        <end position="745"/>
    </location>
</feature>
<proteinExistence type="predicted"/>
<reference evidence="9" key="2">
    <citation type="submission" date="2025-08" db="UniProtKB">
        <authorList>
            <consortium name="RefSeq"/>
        </authorList>
    </citation>
    <scope>IDENTIFICATION</scope>
    <source>
        <tissue evidence="9">Tongue muscle</tissue>
    </source>
</reference>
<feature type="region of interest" description="Disordered" evidence="7">
    <location>
        <begin position="804"/>
        <end position="851"/>
    </location>
</feature>
<keyword evidence="4" id="KW-0675">Receptor</keyword>
<feature type="region of interest" description="Disordered" evidence="7">
    <location>
        <begin position="312"/>
        <end position="339"/>
    </location>
</feature>
<keyword evidence="6" id="KW-0175">Coiled coil</keyword>
<evidence type="ECO:0000256" key="1">
    <source>
        <dbReference type="ARBA" id="ARBA00004651"/>
    </source>
</evidence>
<gene>
    <name evidence="9" type="primary">KIF19</name>
</gene>
<feature type="compositionally biased region" description="Low complexity" evidence="7">
    <location>
        <begin position="814"/>
        <end position="826"/>
    </location>
</feature>
<keyword evidence="2" id="KW-0472">Membrane</keyword>
<sequence length="851" mass="94582">MCPALAGRLLTIRPPGKSLSSSCSKSVLIPKVCAPSPTIPFQLPVFILKDAHSDVYASKGPNPNSYSSGDCHWALLLGPLSVHLMWSSDEAGTISVLILQLRKVRLKGAKWLPGWAGMVLRPTLGPPGFQGFLTFSGQCLRILALYEVIWAHLCKECKNLTNILTLQLLKHQLDALSLLSPLRKLTVKQNLLSVSYHIAQYTNIIADLRAEIQRLKGKIEERGGRSPDRAQLGRSDIRHIQAEVQQHSGQGEQAAMEHLREQLISTFQEQMDMRRRLLELENRGMELQMDTSRHLLTIASWKHEKSRRALKWREERRKESFTKDDPGKDLDTGDGQPDIEEPAEVVSAHESITALMTEQKKLRKQKLALEQRCRELRARGRRLEETLPRRVNSEEQREALGLLCRVHELELENAEMQSHALLRDGALRHRREALRRLEQRRSLCEEIIRAQRQLIQDCNLAVPQHLEELYDVYRREQEEGNLERATMMDRLASRALQDSALPKISPPGTVPTPEESDLENVKMPSSESPHQHKSFLPLLSTESEANHVFKASSRAWQAKGSSVPTPPPIPAGNLVTQEVATQVGLNGQINSSPESIENVSEIPLSRKGRKEIVSDTKSISVKAARRRSQAVGAEGRQLLAPTMKHSSLSLHSLGETDDVRPPRPLACKRLPSPTLQHAASEDSLSSSTGEAPSQAVERHGDGPCPALPGQKKSLSKKREESLEAKRKRKSQSFEVTGQGIPTQLPAHLALQPTQLSRPKTHIAGPRPVESNISDQRMPVLGHLTPSIRHQGKATLPMANVKLPPCQNSGPEDLSAVAAPSSPADVPGRVTRVPRLPHGTSTQSKDGHLRRN</sequence>
<feature type="coiled-coil region" evidence="6">
    <location>
        <begin position="198"/>
        <end position="225"/>
    </location>
</feature>
<keyword evidence="2" id="KW-1003">Cell membrane</keyword>
<evidence type="ECO:0000313" key="8">
    <source>
        <dbReference type="Proteomes" id="UP001652640"/>
    </source>
</evidence>
<dbReference type="PANTHER" id="PTHR46272:SF3">
    <property type="entry name" value="G-PROTEIN COUPLED RECEPTOR 139-RELATED"/>
    <property type="match status" value="1"/>
</dbReference>
<keyword evidence="3" id="KW-0297">G-protein coupled receptor</keyword>
<name>A0ABM4J7T5_ODOVR</name>
<dbReference type="InterPro" id="IPR052477">
    <property type="entry name" value="Orphan_GPCR1"/>
</dbReference>
<evidence type="ECO:0000256" key="7">
    <source>
        <dbReference type="SAM" id="MobiDB-lite"/>
    </source>
</evidence>